<dbReference type="Proteomes" id="UP000805193">
    <property type="component" value="Unassembled WGS sequence"/>
</dbReference>
<protein>
    <submittedName>
        <fullName evidence="1">Uncharacterized protein</fullName>
    </submittedName>
</protein>
<comment type="caution">
    <text evidence="1">The sequence shown here is derived from an EMBL/GenBank/DDBJ whole genome shotgun (WGS) entry which is preliminary data.</text>
</comment>
<dbReference type="EMBL" id="JABSTQ010006193">
    <property type="protein sequence ID" value="KAG0437776.1"/>
    <property type="molecule type" value="Genomic_DNA"/>
</dbReference>
<organism evidence="1 2">
    <name type="scientific">Ixodes persulcatus</name>
    <name type="common">Taiga tick</name>
    <dbReference type="NCBI Taxonomy" id="34615"/>
    <lineage>
        <taxon>Eukaryota</taxon>
        <taxon>Metazoa</taxon>
        <taxon>Ecdysozoa</taxon>
        <taxon>Arthropoda</taxon>
        <taxon>Chelicerata</taxon>
        <taxon>Arachnida</taxon>
        <taxon>Acari</taxon>
        <taxon>Parasitiformes</taxon>
        <taxon>Ixodida</taxon>
        <taxon>Ixodoidea</taxon>
        <taxon>Ixodidae</taxon>
        <taxon>Ixodinae</taxon>
        <taxon>Ixodes</taxon>
    </lineage>
</organism>
<proteinExistence type="predicted"/>
<evidence type="ECO:0000313" key="1">
    <source>
        <dbReference type="EMBL" id="KAG0437776.1"/>
    </source>
</evidence>
<name>A0AC60QSC7_IXOPE</name>
<accession>A0AC60QSC7</accession>
<sequence>MVTSQQNKWITEFIHVTELARWDEEEKITVAKLKLSGPVRDWLQSWGEACKTWPSWEAAFRDAYVCLPSKTQQCRIIERRVQQKGEHHETYVHDKEKLCVCLGLNLEETKAEIITGLALSELSYAMRNRSPLSINDLLRDINSYEHFQKNRDTRFLLDRKQQTRDHGKLRKPNCCHELRMTIPTMPRIRSRNVSIVRNLATLHEIARIHNGRKDALAVESKDTVQIIVMSEKKMHYKWSRIKTGIKFVGRRKRSNQ</sequence>
<reference evidence="1 2" key="1">
    <citation type="journal article" date="2020" name="Cell">
        <title>Large-Scale Comparative Analyses of Tick Genomes Elucidate Their Genetic Diversity and Vector Capacities.</title>
        <authorList>
            <consortium name="Tick Genome and Microbiome Consortium (TIGMIC)"/>
            <person name="Jia N."/>
            <person name="Wang J."/>
            <person name="Shi W."/>
            <person name="Du L."/>
            <person name="Sun Y."/>
            <person name="Zhan W."/>
            <person name="Jiang J.F."/>
            <person name="Wang Q."/>
            <person name="Zhang B."/>
            <person name="Ji P."/>
            <person name="Bell-Sakyi L."/>
            <person name="Cui X.M."/>
            <person name="Yuan T.T."/>
            <person name="Jiang B.G."/>
            <person name="Yang W.F."/>
            <person name="Lam T.T."/>
            <person name="Chang Q.C."/>
            <person name="Ding S.J."/>
            <person name="Wang X.J."/>
            <person name="Zhu J.G."/>
            <person name="Ruan X.D."/>
            <person name="Zhao L."/>
            <person name="Wei J.T."/>
            <person name="Ye R.Z."/>
            <person name="Que T.C."/>
            <person name="Du C.H."/>
            <person name="Zhou Y.H."/>
            <person name="Cheng J.X."/>
            <person name="Dai P.F."/>
            <person name="Guo W.B."/>
            <person name="Han X.H."/>
            <person name="Huang E.J."/>
            <person name="Li L.F."/>
            <person name="Wei W."/>
            <person name="Gao Y.C."/>
            <person name="Liu J.Z."/>
            <person name="Shao H.Z."/>
            <person name="Wang X."/>
            <person name="Wang C.C."/>
            <person name="Yang T.C."/>
            <person name="Huo Q.B."/>
            <person name="Li W."/>
            <person name="Chen H.Y."/>
            <person name="Chen S.E."/>
            <person name="Zhou L.G."/>
            <person name="Ni X.B."/>
            <person name="Tian J.H."/>
            <person name="Sheng Y."/>
            <person name="Liu T."/>
            <person name="Pan Y.S."/>
            <person name="Xia L.Y."/>
            <person name="Li J."/>
            <person name="Zhao F."/>
            <person name="Cao W.C."/>
        </authorList>
    </citation>
    <scope>NUCLEOTIDE SEQUENCE [LARGE SCALE GENOMIC DNA]</scope>
    <source>
        <strain evidence="1">Iper-2018</strain>
    </source>
</reference>
<evidence type="ECO:0000313" key="2">
    <source>
        <dbReference type="Proteomes" id="UP000805193"/>
    </source>
</evidence>
<keyword evidence="2" id="KW-1185">Reference proteome</keyword>
<gene>
    <name evidence="1" type="ORF">HPB47_017297</name>
</gene>